<dbReference type="GO" id="GO:0016567">
    <property type="term" value="P:protein ubiquitination"/>
    <property type="evidence" value="ECO:0007669"/>
    <property type="project" value="InterPro"/>
</dbReference>
<feature type="region of interest" description="Disordered" evidence="1">
    <location>
        <begin position="314"/>
        <end position="349"/>
    </location>
</feature>
<dbReference type="GO" id="GO:0004842">
    <property type="term" value="F:ubiquitin-protein transferase activity"/>
    <property type="evidence" value="ECO:0007669"/>
    <property type="project" value="InterPro"/>
</dbReference>
<dbReference type="SMART" id="SM00504">
    <property type="entry name" value="Ubox"/>
    <property type="match status" value="1"/>
</dbReference>
<dbReference type="InterPro" id="IPR003613">
    <property type="entry name" value="Ubox_domain"/>
</dbReference>
<evidence type="ECO:0000313" key="3">
    <source>
        <dbReference type="EMBL" id="CEM18282.1"/>
    </source>
</evidence>
<dbReference type="AlphaFoldDB" id="A0A0G4FUA2"/>
<reference evidence="3 4" key="1">
    <citation type="submission" date="2014-11" db="EMBL/GenBank/DDBJ databases">
        <authorList>
            <person name="Zhu J."/>
            <person name="Qi W."/>
            <person name="Song R."/>
        </authorList>
    </citation>
    <scope>NUCLEOTIDE SEQUENCE [LARGE SCALE GENOMIC DNA]</scope>
</reference>
<feature type="compositionally biased region" description="Gly residues" evidence="1">
    <location>
        <begin position="322"/>
        <end position="343"/>
    </location>
</feature>
<feature type="region of interest" description="Disordered" evidence="1">
    <location>
        <begin position="1"/>
        <end position="35"/>
    </location>
</feature>
<protein>
    <recommendedName>
        <fullName evidence="2">U-box domain-containing protein</fullName>
    </recommendedName>
</protein>
<feature type="region of interest" description="Disordered" evidence="1">
    <location>
        <begin position="64"/>
        <end position="157"/>
    </location>
</feature>
<name>A0A0G4FUA2_VITBC</name>
<dbReference type="Pfam" id="PF04564">
    <property type="entry name" value="U-box"/>
    <property type="match status" value="1"/>
</dbReference>
<proteinExistence type="predicted"/>
<dbReference type="EMBL" id="CDMY01000499">
    <property type="protein sequence ID" value="CEM18282.1"/>
    <property type="molecule type" value="Genomic_DNA"/>
</dbReference>
<dbReference type="Proteomes" id="UP000041254">
    <property type="component" value="Unassembled WGS sequence"/>
</dbReference>
<feature type="domain" description="U-box" evidence="2">
    <location>
        <begin position="246"/>
        <end position="309"/>
    </location>
</feature>
<evidence type="ECO:0000256" key="1">
    <source>
        <dbReference type="SAM" id="MobiDB-lite"/>
    </source>
</evidence>
<dbReference type="InParanoid" id="A0A0G4FUA2"/>
<dbReference type="InterPro" id="IPR013083">
    <property type="entry name" value="Znf_RING/FYVE/PHD"/>
</dbReference>
<keyword evidence="4" id="KW-1185">Reference proteome</keyword>
<dbReference type="CDD" id="cd16453">
    <property type="entry name" value="RING-Ubox"/>
    <property type="match status" value="1"/>
</dbReference>
<evidence type="ECO:0000259" key="2">
    <source>
        <dbReference type="SMART" id="SM00504"/>
    </source>
</evidence>
<evidence type="ECO:0000313" key="4">
    <source>
        <dbReference type="Proteomes" id="UP000041254"/>
    </source>
</evidence>
<organism evidence="3 4">
    <name type="scientific">Vitrella brassicaformis (strain CCMP3155)</name>
    <dbReference type="NCBI Taxonomy" id="1169540"/>
    <lineage>
        <taxon>Eukaryota</taxon>
        <taxon>Sar</taxon>
        <taxon>Alveolata</taxon>
        <taxon>Colpodellida</taxon>
        <taxon>Vitrellaceae</taxon>
        <taxon>Vitrella</taxon>
    </lineage>
</organism>
<gene>
    <name evidence="3" type="ORF">Vbra_16189</name>
</gene>
<dbReference type="SUPFAM" id="SSF57850">
    <property type="entry name" value="RING/U-box"/>
    <property type="match status" value="1"/>
</dbReference>
<sequence length="490" mass="52425">MHPRGRSQPPVHPRNEADRPAADVNRPHLQLSIARPRVGPHVGIGYHGGDVRQAIGRLAMANLGGQEGAGRGRNVADALAGGGRDRPVEVVRVPSVSNSPPPLADAPPAGSAVPDNEIDDEYETPQRNRNGNGGEALPAVPGEMQRSPGTPPGVGVRVANSIRPQLAPLPPTPPYGRMAPRANRRRVWGMIEDTAADRGLMHNRNNGIVWRPPSPPAYERAVRIDPEIKAYLDALPDEAIEPQYRDYIDPITLNFPSRPVITPHGTVYDLSPLLKELDRRQRSPLTRLPLFPHQLVPGPRFIRDQLEKYGRRLKEEREGRVAGEGAGAGVGADGDGEGGGGGQGEDEDQGVGVSVEVQVTPGLQRNININNTDGSHAGVPDRLVEELRCASALVAALTRWAQSRLTRHKNKELCDLLTRGGPDGPEASLLKWLLDTVGTDDDPAAEGESAAARLKKRDMDKVKAAIKTLLQAVGPPSTSSGAAARSGNLQ</sequence>
<dbReference type="OrthoDB" id="629492at2759"/>
<accession>A0A0G4FUA2</accession>
<dbReference type="VEuPathDB" id="CryptoDB:Vbra_16189"/>
<dbReference type="Gene3D" id="3.30.40.10">
    <property type="entry name" value="Zinc/RING finger domain, C3HC4 (zinc finger)"/>
    <property type="match status" value="1"/>
</dbReference>